<dbReference type="InterPro" id="IPR010982">
    <property type="entry name" value="Lambda_DNA-bd_dom_sf"/>
</dbReference>
<dbReference type="Gene3D" id="1.10.260.40">
    <property type="entry name" value="lambda repressor-like DNA-binding domains"/>
    <property type="match status" value="1"/>
</dbReference>
<dbReference type="Proteomes" id="UP001519921">
    <property type="component" value="Unassembled WGS sequence"/>
</dbReference>
<evidence type="ECO:0000313" key="3">
    <source>
        <dbReference type="EMBL" id="MBW6408723.1"/>
    </source>
</evidence>
<gene>
    <name evidence="3" type="ORF">KYD98_01300</name>
</gene>
<sequence>MWCIGEAIKNLREANDMSRKDLAALLKVTYKTIGNYENGDREPNLEVITKLSEIFNTSTDYLLTGKTNISTPKGDIHLKFKSGKKSKFDMNMMQEFIKQLEENKIDAEAIIKELNEQHS</sequence>
<evidence type="ECO:0000256" key="1">
    <source>
        <dbReference type="ARBA" id="ARBA00023125"/>
    </source>
</evidence>
<dbReference type="PANTHER" id="PTHR46558:SF11">
    <property type="entry name" value="HTH-TYPE TRANSCRIPTIONAL REGULATOR XRE"/>
    <property type="match status" value="1"/>
</dbReference>
<dbReference type="EMBL" id="JAHXPT010000001">
    <property type="protein sequence ID" value="MBW6408723.1"/>
    <property type="molecule type" value="Genomic_DNA"/>
</dbReference>
<dbReference type="CDD" id="cd00093">
    <property type="entry name" value="HTH_XRE"/>
    <property type="match status" value="1"/>
</dbReference>
<reference evidence="3 4" key="1">
    <citation type="submission" date="2021-07" db="EMBL/GenBank/DDBJ databases">
        <title>Clostridium weizhouense sp. nov., an anaerobic bacterium isolated from activated sludge of Petroleum wastewater.</title>
        <authorList>
            <person name="Li Q."/>
        </authorList>
    </citation>
    <scope>NUCLEOTIDE SEQUENCE [LARGE SCALE GENOMIC DNA]</scope>
    <source>
        <strain evidence="3 4">YB-6</strain>
    </source>
</reference>
<evidence type="ECO:0000313" key="4">
    <source>
        <dbReference type="Proteomes" id="UP001519921"/>
    </source>
</evidence>
<evidence type="ECO:0000259" key="2">
    <source>
        <dbReference type="PROSITE" id="PS50943"/>
    </source>
</evidence>
<dbReference type="SUPFAM" id="SSF47413">
    <property type="entry name" value="lambda repressor-like DNA-binding domains"/>
    <property type="match status" value="1"/>
</dbReference>
<dbReference type="SMART" id="SM00530">
    <property type="entry name" value="HTH_XRE"/>
    <property type="match status" value="1"/>
</dbReference>
<comment type="caution">
    <text evidence="3">The sequence shown here is derived from an EMBL/GenBank/DDBJ whole genome shotgun (WGS) entry which is preliminary data.</text>
</comment>
<name>A0ABS7AJ86_9CLOT</name>
<dbReference type="PROSITE" id="PS50943">
    <property type="entry name" value="HTH_CROC1"/>
    <property type="match status" value="1"/>
</dbReference>
<keyword evidence="1" id="KW-0238">DNA-binding</keyword>
<dbReference type="PANTHER" id="PTHR46558">
    <property type="entry name" value="TRACRIPTIONAL REGULATORY PROTEIN-RELATED-RELATED"/>
    <property type="match status" value="1"/>
</dbReference>
<keyword evidence="4" id="KW-1185">Reference proteome</keyword>
<accession>A0ABS7AJ86</accession>
<dbReference type="InterPro" id="IPR001387">
    <property type="entry name" value="Cro/C1-type_HTH"/>
</dbReference>
<proteinExistence type="predicted"/>
<protein>
    <submittedName>
        <fullName evidence="3">Helix-turn-helix domain-containing protein</fullName>
    </submittedName>
</protein>
<dbReference type="Pfam" id="PF01381">
    <property type="entry name" value="HTH_3"/>
    <property type="match status" value="1"/>
</dbReference>
<feature type="domain" description="HTH cro/C1-type" evidence="2">
    <location>
        <begin position="8"/>
        <end position="62"/>
    </location>
</feature>
<organism evidence="3 4">
    <name type="scientific">Clostridium weizhouense</name>
    <dbReference type="NCBI Taxonomy" id="2859781"/>
    <lineage>
        <taxon>Bacteria</taxon>
        <taxon>Bacillati</taxon>
        <taxon>Bacillota</taxon>
        <taxon>Clostridia</taxon>
        <taxon>Eubacteriales</taxon>
        <taxon>Clostridiaceae</taxon>
        <taxon>Clostridium</taxon>
    </lineage>
</organism>
<dbReference type="RefSeq" id="WP_219777782.1">
    <property type="nucleotide sequence ID" value="NZ_JAHXPT010000001.1"/>
</dbReference>